<feature type="domain" description="Trichothecene 3-O-acetyltransferase-like N-terminal" evidence="2">
    <location>
        <begin position="22"/>
        <end position="156"/>
    </location>
</feature>
<name>W3WWP6_PESFW</name>
<protein>
    <recommendedName>
        <fullName evidence="2">Trichothecene 3-O-acetyltransferase-like N-terminal domain-containing protein</fullName>
    </recommendedName>
</protein>
<keyword evidence="1" id="KW-0808">Transferase</keyword>
<evidence type="ECO:0000256" key="1">
    <source>
        <dbReference type="ARBA" id="ARBA00022679"/>
    </source>
</evidence>
<dbReference type="PANTHER" id="PTHR31642">
    <property type="entry name" value="TRICHOTHECENE 3-O-ACETYLTRANSFERASE"/>
    <property type="match status" value="1"/>
</dbReference>
<dbReference type="EMBL" id="KI912116">
    <property type="protein sequence ID" value="ETS77557.1"/>
    <property type="molecule type" value="Genomic_DNA"/>
</dbReference>
<dbReference type="OMA" id="SPVHELM"/>
<keyword evidence="4" id="KW-1185">Reference proteome</keyword>
<sequence length="473" mass="52811">MASDPESSSELLSINNQASPRVYTSLLLCFGLESDFRDYVGLKKHLQSSLDKLAETYPLLTAHLFADANNGVASLTTTKGAKIPFRVVQDATNSSAQSYDEMKEAGFPQSLFTHERFGRDGRLNAEGKPVMYIEGIIIRGGMFLHCEFHHAVFDGRLKSEFLGAFAAITRGDVHDTFLPSNQSFHHTAATAIAPSYAHFDALLEECPEFGMLVDKSGPTFHCYDNEFPYRNLEKTGKIFTINRARMGTLQYMIQGQLAKKGLIAKDKNPSTYSCLAALAFMCIVRARSIAEPFNNRGNGQDDTAIMHHAVNWHSRALKKHTKNYFGVSTLPAFTAISMAFLKESSGDLNALALIADLVKRDTAQVDDDYVHKRLNLSSPDPRLIGVNYDPRSPNVIAFNTWRHFGGSDDWEIPGTISTRPDAVRRTLAGWGTHNCLILPQTGDDQEILVQLPEVTMEVLCKDRNWYDWFEVIE</sequence>
<reference evidence="4" key="1">
    <citation type="journal article" date="2015" name="BMC Genomics">
        <title>Genomic and transcriptomic analysis of the endophytic fungus Pestalotiopsis fici reveals its lifestyle and high potential for synthesis of natural products.</title>
        <authorList>
            <person name="Wang X."/>
            <person name="Zhang X."/>
            <person name="Liu L."/>
            <person name="Xiang M."/>
            <person name="Wang W."/>
            <person name="Sun X."/>
            <person name="Che Y."/>
            <person name="Guo L."/>
            <person name="Liu G."/>
            <person name="Guo L."/>
            <person name="Wang C."/>
            <person name="Yin W.B."/>
            <person name="Stadler M."/>
            <person name="Zhang X."/>
            <person name="Liu X."/>
        </authorList>
    </citation>
    <scope>NUCLEOTIDE SEQUENCE [LARGE SCALE GENOMIC DNA]</scope>
    <source>
        <strain evidence="4">W106-1 / CGMCC3.15140</strain>
    </source>
</reference>
<evidence type="ECO:0000313" key="3">
    <source>
        <dbReference type="EMBL" id="ETS77557.1"/>
    </source>
</evidence>
<dbReference type="InterPro" id="IPR050317">
    <property type="entry name" value="Plant_Fungal_Acyltransferase"/>
</dbReference>
<dbReference type="AlphaFoldDB" id="W3WWP6"/>
<organism evidence="3 4">
    <name type="scientific">Pestalotiopsis fici (strain W106-1 / CGMCC3.15140)</name>
    <dbReference type="NCBI Taxonomy" id="1229662"/>
    <lineage>
        <taxon>Eukaryota</taxon>
        <taxon>Fungi</taxon>
        <taxon>Dikarya</taxon>
        <taxon>Ascomycota</taxon>
        <taxon>Pezizomycotina</taxon>
        <taxon>Sordariomycetes</taxon>
        <taxon>Xylariomycetidae</taxon>
        <taxon>Amphisphaeriales</taxon>
        <taxon>Sporocadaceae</taxon>
        <taxon>Pestalotiopsis</taxon>
    </lineage>
</organism>
<dbReference type="PANTHER" id="PTHR31642:SF310">
    <property type="entry name" value="FATTY ALCOHOL:CAFFEOYL-COA ACYLTRANSFERASE"/>
    <property type="match status" value="1"/>
</dbReference>
<dbReference type="GO" id="GO:0016747">
    <property type="term" value="F:acyltransferase activity, transferring groups other than amino-acyl groups"/>
    <property type="evidence" value="ECO:0007669"/>
    <property type="project" value="TreeGrafter"/>
</dbReference>
<dbReference type="GeneID" id="19276444"/>
<evidence type="ECO:0000259" key="2">
    <source>
        <dbReference type="Pfam" id="PF22664"/>
    </source>
</evidence>
<dbReference type="InParanoid" id="W3WWP6"/>
<dbReference type="OrthoDB" id="3548654at2759"/>
<dbReference type="GO" id="GO:0044550">
    <property type="term" value="P:secondary metabolite biosynthetic process"/>
    <property type="evidence" value="ECO:0007669"/>
    <property type="project" value="TreeGrafter"/>
</dbReference>
<dbReference type="KEGG" id="pfy:PFICI_11431"/>
<accession>W3WWP6</accession>
<dbReference type="Proteomes" id="UP000030651">
    <property type="component" value="Unassembled WGS sequence"/>
</dbReference>
<dbReference type="InterPro" id="IPR054710">
    <property type="entry name" value="Tri101-like_N"/>
</dbReference>
<gene>
    <name evidence="3" type="ORF">PFICI_11431</name>
</gene>
<dbReference type="HOGENOM" id="CLU_026450_0_0_1"/>
<dbReference type="RefSeq" id="XP_007838203.1">
    <property type="nucleotide sequence ID" value="XM_007840012.1"/>
</dbReference>
<dbReference type="Pfam" id="PF22664">
    <property type="entry name" value="TRI-like_N"/>
    <property type="match status" value="1"/>
</dbReference>
<dbReference type="Gene3D" id="3.30.559.10">
    <property type="entry name" value="Chloramphenicol acetyltransferase-like domain"/>
    <property type="match status" value="2"/>
</dbReference>
<proteinExistence type="predicted"/>
<evidence type="ECO:0000313" key="4">
    <source>
        <dbReference type="Proteomes" id="UP000030651"/>
    </source>
</evidence>
<dbReference type="eggNOG" id="ENOG502T1DZ">
    <property type="taxonomic scope" value="Eukaryota"/>
</dbReference>
<dbReference type="InterPro" id="IPR023213">
    <property type="entry name" value="CAT-like_dom_sf"/>
</dbReference>